<dbReference type="GO" id="GO:0000736">
    <property type="term" value="P:double-strand break repair via single-strand annealing, removal of nonhomologous ends"/>
    <property type="evidence" value="ECO:0007669"/>
    <property type="project" value="TreeGrafter"/>
</dbReference>
<keyword evidence="7" id="KW-0238">DNA-binding</keyword>
<evidence type="ECO:0000256" key="1">
    <source>
        <dbReference type="ARBA" id="ARBA00004123"/>
    </source>
</evidence>
<accession>A0A2I1D7M0</accession>
<feature type="compositionally biased region" description="Polar residues" evidence="10">
    <location>
        <begin position="495"/>
        <end position="510"/>
    </location>
</feature>
<evidence type="ECO:0000313" key="12">
    <source>
        <dbReference type="EMBL" id="PKY05864.1"/>
    </source>
</evidence>
<feature type="region of interest" description="Disordered" evidence="10">
    <location>
        <begin position="448"/>
        <end position="470"/>
    </location>
</feature>
<evidence type="ECO:0000256" key="7">
    <source>
        <dbReference type="ARBA" id="ARBA00023125"/>
    </source>
</evidence>
<dbReference type="GeneID" id="36541760"/>
<feature type="region of interest" description="Disordered" evidence="10">
    <location>
        <begin position="495"/>
        <end position="556"/>
    </location>
</feature>
<evidence type="ECO:0000256" key="9">
    <source>
        <dbReference type="ARBA" id="ARBA00023242"/>
    </source>
</evidence>
<dbReference type="Gene3D" id="3.40.50.10130">
    <property type="match status" value="1"/>
</dbReference>
<dbReference type="GO" id="GO:0003697">
    <property type="term" value="F:single-stranded DNA binding"/>
    <property type="evidence" value="ECO:0007669"/>
    <property type="project" value="InterPro"/>
</dbReference>
<dbReference type="InterPro" id="IPR006166">
    <property type="entry name" value="ERCC4_domain"/>
</dbReference>
<dbReference type="SMART" id="SM00891">
    <property type="entry name" value="ERCC4"/>
    <property type="match status" value="1"/>
</dbReference>
<evidence type="ECO:0000256" key="4">
    <source>
        <dbReference type="ARBA" id="ARBA00022759"/>
    </source>
</evidence>
<dbReference type="GO" id="GO:0000712">
    <property type="term" value="P:resolution of meiotic recombination intermediates"/>
    <property type="evidence" value="ECO:0007669"/>
    <property type="project" value="TreeGrafter"/>
</dbReference>
<dbReference type="GO" id="GO:0000110">
    <property type="term" value="C:nucleotide-excision repair factor 1 complex"/>
    <property type="evidence" value="ECO:0007669"/>
    <property type="project" value="TreeGrafter"/>
</dbReference>
<gene>
    <name evidence="12" type="ORF">P168DRAFT_250797</name>
</gene>
<evidence type="ECO:0000256" key="8">
    <source>
        <dbReference type="ARBA" id="ARBA00023204"/>
    </source>
</evidence>
<dbReference type="InterPro" id="IPR010994">
    <property type="entry name" value="RuvA_2-like"/>
</dbReference>
<dbReference type="PANTHER" id="PTHR10150:SF0">
    <property type="entry name" value="DNA REPAIR ENDONUCLEASE XPF"/>
    <property type="match status" value="1"/>
</dbReference>
<dbReference type="GO" id="GO:0003684">
    <property type="term" value="F:damaged DNA binding"/>
    <property type="evidence" value="ECO:0007669"/>
    <property type="project" value="TreeGrafter"/>
</dbReference>
<dbReference type="VEuPathDB" id="FungiDB:P168DRAFT_250797"/>
<dbReference type="SUPFAM" id="SSF47781">
    <property type="entry name" value="RuvA domain 2-like"/>
    <property type="match status" value="1"/>
</dbReference>
<comment type="similarity">
    <text evidence="2">Belongs to the XPF family.</text>
</comment>
<keyword evidence="5" id="KW-0227">DNA damage</keyword>
<dbReference type="FunFam" id="3.40.50.10130:FF:000002">
    <property type="entry name" value="DNA repair endonuclease XPF"/>
    <property type="match status" value="1"/>
</dbReference>
<dbReference type="RefSeq" id="XP_024694458.1">
    <property type="nucleotide sequence ID" value="XM_024834236.1"/>
</dbReference>
<evidence type="ECO:0000256" key="3">
    <source>
        <dbReference type="ARBA" id="ARBA00022722"/>
    </source>
</evidence>
<keyword evidence="3" id="KW-0540">Nuclease</keyword>
<keyword evidence="4" id="KW-0255">Endonuclease</keyword>
<dbReference type="CDD" id="cd20078">
    <property type="entry name" value="XPF_nuclease_XPF_euk"/>
    <property type="match status" value="1"/>
</dbReference>
<dbReference type="Gene3D" id="1.10.150.20">
    <property type="entry name" value="5' to 3' exonuclease, C-terminal subdomain"/>
    <property type="match status" value="1"/>
</dbReference>
<sequence>MPPERSNVPVKLSLPLSPETVLTHPIQQYQQDIFTELRAEDELVILARGLGILRLVTNLLHFYDAAGNNLVLVVGADDRENEWIGEALAEHYAISKTPMARGLKVINTERATVSMREKIYAEGGVLSVTSRILVVDLLSKLLDPQKITGMIVLHADRVMATSTEAFIIRIFRDNNKTGFLKAFSDLPEPFTTGFAPLANSLRNLFLRKASLWPRFHVTVAESLEGHRKAEVIELEVPMSEKMREIQNAVLECVELCIAELRKANAGLDMAEWTLDSALHRSFDVSIRRQLDPIWHRVSFRTRQIVSDLSDLRAILHALLTYDAVSFVKYLDTIVTAHSPPPGSTKHNYSPWLFLDAAHVLFQTAKSRVYQGKINSDAAITSTNAYIDTLQPVLEAQPKWEVLADVLAEIETDAYLNPLPADESNSTVLIMCTDQRTCRQLREYLGTMHASVGSKNPADPDDADDASEKKGSADVLMRRRLREYLDWKKTLSNINKNLSVQQNGDRQTAGSRDSPAPANLPGRAPPNKRRRVRGGGAVSSAAGRVPNTSVQTDVEQPGQVIELIDEVQPTEIEEAQKAEIVIDFLEDMEDYYELYDMNDLVMIHPYDGDMDEHILEEVRPRYIIMYEPDPAFIRRVEVYRSSHAGRNVRVYFIYYGGSVEEQRYLSAVRREKDSFTKLIKEKSNMAVTITHDRSAEDPQEQFLRTVNTRIAGGGRLAATAAPPRVVVDVREFRSALPSLLHGNNMIIVPCQLTVGDYILTPDICVERKSVRDLITSLRNGRLYNQAETMLQHYKNPLLLIEFDQNKSFTFDAFASASTPGTTFLTDYGFSSSGTSTTTPSTSTSLVNPSSPKSAQHLIVLLTLTFPRLKIIWSSSPYQTAEIFAELKKNNPEPDPVRAVQTGLDMDFGADADPGDIMAAAGVEHRTYNLLPQDMLRAVPGVTPPVLERLIVETDNINEIANMSVEQLDPLVGIEAARKIVGFFQKSVFEEN</sequence>
<keyword evidence="9" id="KW-0539">Nucleus</keyword>
<organism evidence="12 13">
    <name type="scientific">Aspergillus campestris (strain IBT 28561)</name>
    <dbReference type="NCBI Taxonomy" id="1392248"/>
    <lineage>
        <taxon>Eukaryota</taxon>
        <taxon>Fungi</taxon>
        <taxon>Dikarya</taxon>
        <taxon>Ascomycota</taxon>
        <taxon>Pezizomycotina</taxon>
        <taxon>Eurotiomycetes</taxon>
        <taxon>Eurotiomycetidae</taxon>
        <taxon>Eurotiales</taxon>
        <taxon>Aspergillaceae</taxon>
        <taxon>Aspergillus</taxon>
        <taxon>Aspergillus subgen. Circumdati</taxon>
    </lineage>
</organism>
<dbReference type="GO" id="GO:1901255">
    <property type="term" value="P:nucleotide-excision repair involved in interstrand cross-link repair"/>
    <property type="evidence" value="ECO:0007669"/>
    <property type="project" value="TreeGrafter"/>
</dbReference>
<keyword evidence="8" id="KW-0234">DNA repair</keyword>
<comment type="caution">
    <text evidence="12">The sequence shown here is derived from an EMBL/GenBank/DDBJ whole genome shotgun (WGS) entry which is preliminary data.</text>
</comment>
<protein>
    <submittedName>
        <fullName evidence="12">DNA repair protein RAD1</fullName>
    </submittedName>
</protein>
<comment type="subcellular location">
    <subcellularLocation>
        <location evidence="1">Nucleus</location>
    </subcellularLocation>
</comment>
<dbReference type="SUPFAM" id="SSF52980">
    <property type="entry name" value="Restriction endonuclease-like"/>
    <property type="match status" value="1"/>
</dbReference>
<reference evidence="12" key="1">
    <citation type="submission" date="2016-12" db="EMBL/GenBank/DDBJ databases">
        <title>The genomes of Aspergillus section Nigri reveals drivers in fungal speciation.</title>
        <authorList>
            <consortium name="DOE Joint Genome Institute"/>
            <person name="Vesth T.C."/>
            <person name="Nybo J."/>
            <person name="Theobald S."/>
            <person name="Brandl J."/>
            <person name="Frisvad J.C."/>
            <person name="Nielsen K.F."/>
            <person name="Lyhne E.K."/>
            <person name="Kogle M.E."/>
            <person name="Kuo A."/>
            <person name="Riley R."/>
            <person name="Clum A."/>
            <person name="Nolan M."/>
            <person name="Lipzen A."/>
            <person name="Salamov A."/>
            <person name="Henrissat B."/>
            <person name="Wiebenga A."/>
            <person name="De vries R.P."/>
            <person name="Grigoriev I.V."/>
            <person name="Mortensen U.H."/>
            <person name="Andersen M.R."/>
            <person name="Baker S.E."/>
        </authorList>
    </citation>
    <scope>NUCLEOTIDE SEQUENCE</scope>
    <source>
        <strain evidence="12">IBT 28561</strain>
    </source>
</reference>
<dbReference type="EMBL" id="MSFM01000004">
    <property type="protein sequence ID" value="PKY05864.1"/>
    <property type="molecule type" value="Genomic_DNA"/>
</dbReference>
<dbReference type="Proteomes" id="UP000234254">
    <property type="component" value="Unassembled WGS sequence"/>
</dbReference>
<keyword evidence="13" id="KW-1185">Reference proteome</keyword>
<dbReference type="AlphaFoldDB" id="A0A2I1D7M0"/>
<dbReference type="GO" id="GO:0000724">
    <property type="term" value="P:double-strand break repair via homologous recombination"/>
    <property type="evidence" value="ECO:0007669"/>
    <property type="project" value="TreeGrafter"/>
</dbReference>
<evidence type="ECO:0000313" key="13">
    <source>
        <dbReference type="Proteomes" id="UP000234254"/>
    </source>
</evidence>
<dbReference type="Pfam" id="PF02732">
    <property type="entry name" value="ERCC4"/>
    <property type="match status" value="1"/>
</dbReference>
<evidence type="ECO:0000256" key="10">
    <source>
        <dbReference type="SAM" id="MobiDB-lite"/>
    </source>
</evidence>
<keyword evidence="6" id="KW-0378">Hydrolase</keyword>
<dbReference type="InterPro" id="IPR011335">
    <property type="entry name" value="Restrct_endonuc-II-like"/>
</dbReference>
<evidence type="ECO:0000256" key="6">
    <source>
        <dbReference type="ARBA" id="ARBA00022801"/>
    </source>
</evidence>
<feature type="domain" description="ERCC4" evidence="11">
    <location>
        <begin position="723"/>
        <end position="803"/>
    </location>
</feature>
<dbReference type="InterPro" id="IPR047520">
    <property type="entry name" value="XPF_nuclease"/>
</dbReference>
<evidence type="ECO:0000256" key="2">
    <source>
        <dbReference type="ARBA" id="ARBA00010015"/>
    </source>
</evidence>
<evidence type="ECO:0000256" key="5">
    <source>
        <dbReference type="ARBA" id="ARBA00022763"/>
    </source>
</evidence>
<name>A0A2I1D7M0_ASPC2</name>
<evidence type="ECO:0000259" key="11">
    <source>
        <dbReference type="SMART" id="SM00891"/>
    </source>
</evidence>
<dbReference type="OrthoDB" id="361020at2759"/>
<dbReference type="PANTHER" id="PTHR10150">
    <property type="entry name" value="DNA REPAIR ENDONUCLEASE XPF"/>
    <property type="match status" value="1"/>
</dbReference>
<dbReference type="GO" id="GO:0000014">
    <property type="term" value="F:single-stranded DNA endodeoxyribonuclease activity"/>
    <property type="evidence" value="ECO:0007669"/>
    <property type="project" value="TreeGrafter"/>
</dbReference>
<dbReference type="InterPro" id="IPR006167">
    <property type="entry name" value="XPF"/>
</dbReference>
<proteinExistence type="inferred from homology"/>
<dbReference type="NCBIfam" id="TIGR00596">
    <property type="entry name" value="rad1"/>
    <property type="match status" value="1"/>
</dbReference>